<dbReference type="EMBL" id="VHIQ01000001">
    <property type="protein sequence ID" value="TPV35948.1"/>
    <property type="molecule type" value="Genomic_DNA"/>
</dbReference>
<organism evidence="3 4">
    <name type="scientific">Paucihalobacter ruber</name>
    <dbReference type="NCBI Taxonomy" id="2567861"/>
    <lineage>
        <taxon>Bacteria</taxon>
        <taxon>Pseudomonadati</taxon>
        <taxon>Bacteroidota</taxon>
        <taxon>Flavobacteriia</taxon>
        <taxon>Flavobacteriales</taxon>
        <taxon>Flavobacteriaceae</taxon>
        <taxon>Paucihalobacter</taxon>
    </lineage>
</organism>
<reference evidence="3 4" key="1">
    <citation type="submission" date="2019-06" db="EMBL/GenBank/DDBJ databases">
        <title>Flavobacteriaceae Paucihalobacterium erythroidium CWB-1, complete genome.</title>
        <authorList>
            <person name="Wu S."/>
        </authorList>
    </citation>
    <scope>NUCLEOTIDE SEQUENCE [LARGE SCALE GENOMIC DNA]</scope>
    <source>
        <strain evidence="3 4">CWB-1</strain>
    </source>
</reference>
<proteinExistence type="predicted"/>
<feature type="region of interest" description="Disordered" evidence="1">
    <location>
        <begin position="77"/>
        <end position="103"/>
    </location>
</feature>
<dbReference type="Proteomes" id="UP000317332">
    <property type="component" value="Unassembled WGS sequence"/>
</dbReference>
<evidence type="ECO:0000256" key="1">
    <source>
        <dbReference type="SAM" id="MobiDB-lite"/>
    </source>
</evidence>
<evidence type="ECO:0000313" key="4">
    <source>
        <dbReference type="Proteomes" id="UP000317332"/>
    </source>
</evidence>
<gene>
    <name evidence="3" type="ORF">FJ651_03240</name>
</gene>
<feature type="compositionally biased region" description="Polar residues" evidence="1">
    <location>
        <begin position="131"/>
        <end position="145"/>
    </location>
</feature>
<feature type="region of interest" description="Disordered" evidence="1">
    <location>
        <begin position="129"/>
        <end position="154"/>
    </location>
</feature>
<dbReference type="OrthoDB" id="956918at2"/>
<feature type="compositionally biased region" description="Polar residues" evidence="1">
    <location>
        <begin position="85"/>
        <end position="94"/>
    </location>
</feature>
<feature type="chain" id="PRO_5021456645" description="LTXXQ motif family protein" evidence="2">
    <location>
        <begin position="21"/>
        <end position="154"/>
    </location>
</feature>
<evidence type="ECO:0008006" key="5">
    <source>
        <dbReference type="Google" id="ProtNLM"/>
    </source>
</evidence>
<sequence>MKNLLLMLVLLISLPMVATAQNTQRQNQSANGRGMADYTPEEAATLQTKRMTLLLDLNEKQQAQVQKIFLENATQRQAMREANQAKKQTGQGNKPSKDERFAMQNKRLDHQIAMKARMKNILNEEQFAKWEQTQMQRKNDFNQNKSNRKNRGNK</sequence>
<accession>A0A506PR19</accession>
<evidence type="ECO:0000313" key="3">
    <source>
        <dbReference type="EMBL" id="TPV35948.1"/>
    </source>
</evidence>
<dbReference type="RefSeq" id="WP_140988958.1">
    <property type="nucleotide sequence ID" value="NZ_VHIQ01000001.1"/>
</dbReference>
<keyword evidence="4" id="KW-1185">Reference proteome</keyword>
<protein>
    <recommendedName>
        <fullName evidence="5">LTXXQ motif family protein</fullName>
    </recommendedName>
</protein>
<dbReference type="AlphaFoldDB" id="A0A506PR19"/>
<feature type="signal peptide" evidence="2">
    <location>
        <begin position="1"/>
        <end position="20"/>
    </location>
</feature>
<comment type="caution">
    <text evidence="3">The sequence shown here is derived from an EMBL/GenBank/DDBJ whole genome shotgun (WGS) entry which is preliminary data.</text>
</comment>
<evidence type="ECO:0000256" key="2">
    <source>
        <dbReference type="SAM" id="SignalP"/>
    </source>
</evidence>
<keyword evidence="2" id="KW-0732">Signal</keyword>
<name>A0A506PR19_9FLAO</name>